<keyword evidence="3" id="KW-1185">Reference proteome</keyword>
<evidence type="ECO:0000313" key="3">
    <source>
        <dbReference type="Proteomes" id="UP000198287"/>
    </source>
</evidence>
<accession>A0A226DW65</accession>
<dbReference type="AlphaFoldDB" id="A0A226DW65"/>
<name>A0A226DW65_FOLCA</name>
<feature type="chain" id="PRO_5012036495" evidence="1">
    <location>
        <begin position="23"/>
        <end position="263"/>
    </location>
</feature>
<dbReference type="Proteomes" id="UP000198287">
    <property type="component" value="Unassembled WGS sequence"/>
</dbReference>
<evidence type="ECO:0000256" key="1">
    <source>
        <dbReference type="SAM" id="SignalP"/>
    </source>
</evidence>
<dbReference type="EMBL" id="LNIX01000011">
    <property type="protein sequence ID" value="OXA48957.1"/>
    <property type="molecule type" value="Genomic_DNA"/>
</dbReference>
<gene>
    <name evidence="2" type="ORF">Fcan01_16452</name>
</gene>
<comment type="caution">
    <text evidence="2">The sequence shown here is derived from an EMBL/GenBank/DDBJ whole genome shotgun (WGS) entry which is preliminary data.</text>
</comment>
<sequence>MSYKFNIPTILVLFLLIYITDARYTLDLQDFGPCLISLNHFGPKPQILGDLVDQVLEANRLSVLMIRIVTKYPSKIEETEPLEKCTIYVIFVLKSKVDWAKIEKSIFTSTFAYRSDYASSIILLRPGQSSPPKLAGCKYKMISVRIFSLAVILSNCKATNIDWSFHCYLCSGNTWIRVQAEAKMSEIVRINHLTFRDRLDPKKSVFNVHTTPTIFRRFSGCEYAIWRIPKNPCHPNQMVQDFLSSQLNATFRRITSFSDIKCG</sequence>
<reference evidence="2 3" key="1">
    <citation type="submission" date="2015-12" db="EMBL/GenBank/DDBJ databases">
        <title>The genome of Folsomia candida.</title>
        <authorList>
            <person name="Faddeeva A."/>
            <person name="Derks M.F."/>
            <person name="Anvar Y."/>
            <person name="Smit S."/>
            <person name="Van Straalen N."/>
            <person name="Roelofs D."/>
        </authorList>
    </citation>
    <scope>NUCLEOTIDE SEQUENCE [LARGE SCALE GENOMIC DNA]</scope>
    <source>
        <strain evidence="2 3">VU population</strain>
        <tissue evidence="2">Whole body</tissue>
    </source>
</reference>
<protein>
    <submittedName>
        <fullName evidence="2">Uncharacterized protein</fullName>
    </submittedName>
</protein>
<evidence type="ECO:0000313" key="2">
    <source>
        <dbReference type="EMBL" id="OXA48957.1"/>
    </source>
</evidence>
<proteinExistence type="predicted"/>
<keyword evidence="1" id="KW-0732">Signal</keyword>
<organism evidence="2 3">
    <name type="scientific">Folsomia candida</name>
    <name type="common">Springtail</name>
    <dbReference type="NCBI Taxonomy" id="158441"/>
    <lineage>
        <taxon>Eukaryota</taxon>
        <taxon>Metazoa</taxon>
        <taxon>Ecdysozoa</taxon>
        <taxon>Arthropoda</taxon>
        <taxon>Hexapoda</taxon>
        <taxon>Collembola</taxon>
        <taxon>Entomobryomorpha</taxon>
        <taxon>Isotomoidea</taxon>
        <taxon>Isotomidae</taxon>
        <taxon>Proisotominae</taxon>
        <taxon>Folsomia</taxon>
    </lineage>
</organism>
<feature type="signal peptide" evidence="1">
    <location>
        <begin position="1"/>
        <end position="22"/>
    </location>
</feature>